<reference evidence="1" key="1">
    <citation type="submission" date="2023-07" db="EMBL/GenBank/DDBJ databases">
        <title>Stenotrophomonas isolates from soil.</title>
        <authorList>
            <person name="Sharma V."/>
            <person name="Zur-Pinska J."/>
            <person name="Hay A.G."/>
        </authorList>
    </citation>
    <scope>NUCLEOTIDE SEQUENCE</scope>
    <source>
        <strain evidence="1">C2</strain>
    </source>
</reference>
<comment type="caution">
    <text evidence="1">The sequence shown here is derived from an EMBL/GenBank/DDBJ whole genome shotgun (WGS) entry which is preliminary data.</text>
</comment>
<evidence type="ECO:0000313" key="1">
    <source>
        <dbReference type="EMBL" id="MDN8671345.1"/>
    </source>
</evidence>
<proteinExistence type="predicted"/>
<evidence type="ECO:0008006" key="3">
    <source>
        <dbReference type="Google" id="ProtNLM"/>
    </source>
</evidence>
<sequence length="191" mass="21338">MLGIHRWLHVGLLIILSTVLGACSSRIPEPPEPLELTQPITVDQPGQEVRFEFETNARNFDPGRTYALELEVQRQGGRENGEPDMRKLNLPFEVSLQRWGAGAWQDVPTHDSYQALALNAGKPLPAWHASNAWRYAALSAGSGGQYRWSIVALPLDLDARYRLDVRTVQPSAELKHYSARLKVHAARPVGK</sequence>
<keyword evidence="2" id="KW-1185">Reference proteome</keyword>
<dbReference type="RefSeq" id="WP_180831613.1">
    <property type="nucleotide sequence ID" value="NZ_JACAWX010000001.1"/>
</dbReference>
<accession>A0ABT8QHD8</accession>
<dbReference type="PROSITE" id="PS51257">
    <property type="entry name" value="PROKAR_LIPOPROTEIN"/>
    <property type="match status" value="1"/>
</dbReference>
<dbReference type="EMBL" id="JAUKNN010000062">
    <property type="protein sequence ID" value="MDN8671345.1"/>
    <property type="molecule type" value="Genomic_DNA"/>
</dbReference>
<name>A0ABT8QHD8_9GAMM</name>
<gene>
    <name evidence="1" type="ORF">Q0S36_18545</name>
</gene>
<organism evidence="1 2">
    <name type="scientific">Stenotrophomonas indicatrix</name>
    <dbReference type="NCBI Taxonomy" id="2045451"/>
    <lineage>
        <taxon>Bacteria</taxon>
        <taxon>Pseudomonadati</taxon>
        <taxon>Pseudomonadota</taxon>
        <taxon>Gammaproteobacteria</taxon>
        <taxon>Lysobacterales</taxon>
        <taxon>Lysobacteraceae</taxon>
        <taxon>Stenotrophomonas</taxon>
    </lineage>
</organism>
<protein>
    <recommendedName>
        <fullName evidence="3">DUF5625 domain-containing protein</fullName>
    </recommendedName>
</protein>
<dbReference type="Proteomes" id="UP001174315">
    <property type="component" value="Unassembled WGS sequence"/>
</dbReference>
<evidence type="ECO:0000313" key="2">
    <source>
        <dbReference type="Proteomes" id="UP001174315"/>
    </source>
</evidence>